<gene>
    <name evidence="2" type="ORF">ATL51_2094</name>
    <name evidence="1" type="ORF">HDA37_004341</name>
</gene>
<evidence type="ECO:0000313" key="1">
    <source>
        <dbReference type="EMBL" id="NYG04056.1"/>
    </source>
</evidence>
<accession>A0AA44ZP92</accession>
<sequence>MRISGVDGVPGGWVVCVLSGSGRTREVTWTVVPDAASVLAATAGCDAVGIDIPLSVPAGAQRREAEILASARLGRARSSLFPTPPAPVLDAGSYDEACAAAQAVTGKKISLQTWYIVGKIREFQQVRLPSSVVEAHPELTFRTMAPSRAFAAKKTARGAGQRVAALSEWVPSAASLGDLPTAARLDDVLDALACAWTAERVAHGTAELLGPGTDALGRSTAIAV</sequence>
<dbReference type="Pfam" id="PF04250">
    <property type="entry name" value="DUF429"/>
    <property type="match status" value="1"/>
</dbReference>
<dbReference type="RefSeq" id="WP_073575572.1">
    <property type="nucleotide sequence ID" value="NZ_BAAAJZ010000003.1"/>
</dbReference>
<evidence type="ECO:0000313" key="4">
    <source>
        <dbReference type="Proteomes" id="UP000549695"/>
    </source>
</evidence>
<dbReference type="InterPro" id="IPR007362">
    <property type="entry name" value="DUF429"/>
</dbReference>
<dbReference type="EMBL" id="JACCCZ010000001">
    <property type="protein sequence ID" value="NYG04056.1"/>
    <property type="molecule type" value="Genomic_DNA"/>
</dbReference>
<comment type="caution">
    <text evidence="1">The sequence shown here is derived from an EMBL/GenBank/DDBJ whole genome shotgun (WGS) entry which is preliminary data.</text>
</comment>
<evidence type="ECO:0000313" key="3">
    <source>
        <dbReference type="Proteomes" id="UP000232453"/>
    </source>
</evidence>
<dbReference type="EMBL" id="PHUJ01000003">
    <property type="protein sequence ID" value="PKB30430.1"/>
    <property type="molecule type" value="Genomic_DNA"/>
</dbReference>
<accession>A0A852WEE3</accession>
<proteinExistence type="predicted"/>
<dbReference type="Proteomes" id="UP000232453">
    <property type="component" value="Unassembled WGS sequence"/>
</dbReference>
<dbReference type="GeneID" id="98054028"/>
<dbReference type="AlphaFoldDB" id="A0A852WEE3"/>
<evidence type="ECO:0000313" key="2">
    <source>
        <dbReference type="EMBL" id="PKB30430.1"/>
    </source>
</evidence>
<name>A0A852WEE3_PSEA5</name>
<protein>
    <submittedName>
        <fullName evidence="1">RNase H-like nuclease</fullName>
    </submittedName>
</protein>
<reference evidence="1 4" key="1">
    <citation type="submission" date="2020-07" db="EMBL/GenBank/DDBJ databases">
        <title>Sequencing the genomes of 1000 actinobacteria strains.</title>
        <authorList>
            <person name="Klenk H.-P."/>
        </authorList>
    </citation>
    <scope>NUCLEOTIDE SEQUENCE [LARGE SCALE GENOMIC DNA]</scope>
    <source>
        <strain evidence="2 3">DSM 44104</strain>
        <strain evidence="1 4">DSM 44749</strain>
    </source>
</reference>
<dbReference type="Proteomes" id="UP000549695">
    <property type="component" value="Unassembled WGS sequence"/>
</dbReference>
<keyword evidence="4" id="KW-1185">Reference proteome</keyword>
<organism evidence="1 4">
    <name type="scientific">Pseudonocardia alni</name>
    <name type="common">Amycolata alni</name>
    <dbReference type="NCBI Taxonomy" id="33907"/>
    <lineage>
        <taxon>Bacteria</taxon>
        <taxon>Bacillati</taxon>
        <taxon>Actinomycetota</taxon>
        <taxon>Actinomycetes</taxon>
        <taxon>Pseudonocardiales</taxon>
        <taxon>Pseudonocardiaceae</taxon>
        <taxon>Pseudonocardia</taxon>
    </lineage>
</organism>